<evidence type="ECO:0000256" key="5">
    <source>
        <dbReference type="ARBA" id="ARBA00022908"/>
    </source>
</evidence>
<evidence type="ECO:0000256" key="4">
    <source>
        <dbReference type="ARBA" id="ARBA00022829"/>
    </source>
</evidence>
<feature type="domain" description="Tyr recombinase" evidence="10">
    <location>
        <begin position="154"/>
        <end position="328"/>
    </location>
</feature>
<dbReference type="GO" id="GO:0006310">
    <property type="term" value="P:DNA recombination"/>
    <property type="evidence" value="ECO:0007669"/>
    <property type="project" value="UniProtKB-KW"/>
</dbReference>
<evidence type="ECO:0000259" key="10">
    <source>
        <dbReference type="PROSITE" id="PS51898"/>
    </source>
</evidence>
<gene>
    <name evidence="12" type="ORF">FLK61_26275</name>
</gene>
<dbReference type="Proteomes" id="UP000318138">
    <property type="component" value="Chromosome"/>
</dbReference>
<dbReference type="Pfam" id="PF00589">
    <property type="entry name" value="Phage_integrase"/>
    <property type="match status" value="1"/>
</dbReference>
<feature type="domain" description="Core-binding (CB)" evidence="11">
    <location>
        <begin position="54"/>
        <end position="133"/>
    </location>
</feature>
<evidence type="ECO:0000259" key="11">
    <source>
        <dbReference type="PROSITE" id="PS51900"/>
    </source>
</evidence>
<dbReference type="Pfam" id="PF02899">
    <property type="entry name" value="Phage_int_SAM_1"/>
    <property type="match status" value="1"/>
</dbReference>
<dbReference type="AlphaFoldDB" id="A0A859FBD0"/>
<dbReference type="PANTHER" id="PTHR30349:SF77">
    <property type="entry name" value="TYROSINE RECOMBINASE XERC"/>
    <property type="match status" value="1"/>
</dbReference>
<keyword evidence="2" id="KW-0963">Cytoplasm</keyword>
<dbReference type="SUPFAM" id="SSF56349">
    <property type="entry name" value="DNA breaking-rejoining enzymes"/>
    <property type="match status" value="1"/>
</dbReference>
<dbReference type="GO" id="GO:0007059">
    <property type="term" value="P:chromosome segregation"/>
    <property type="evidence" value="ECO:0007669"/>
    <property type="project" value="UniProtKB-KW"/>
</dbReference>
<keyword evidence="13" id="KW-1185">Reference proteome</keyword>
<keyword evidence="3" id="KW-0132">Cell division</keyword>
<name>A0A859FBD0_9BACI</name>
<dbReference type="PROSITE" id="PS51898">
    <property type="entry name" value="TYR_RECOMBINASE"/>
    <property type="match status" value="1"/>
</dbReference>
<keyword evidence="5" id="KW-0229">DNA integration</keyword>
<dbReference type="Gene3D" id="1.10.443.10">
    <property type="entry name" value="Intergrase catalytic core"/>
    <property type="match status" value="1"/>
</dbReference>
<dbReference type="InterPro" id="IPR050090">
    <property type="entry name" value="Tyrosine_recombinase_XerCD"/>
</dbReference>
<dbReference type="GO" id="GO:0005737">
    <property type="term" value="C:cytoplasm"/>
    <property type="evidence" value="ECO:0007669"/>
    <property type="project" value="UniProtKB-SubCell"/>
</dbReference>
<reference evidence="13" key="1">
    <citation type="submission" date="2019-07" db="EMBL/GenBank/DDBJ databases">
        <title>Bacillus alkalisoli sp. nov. isolated from saline soil.</title>
        <authorList>
            <person name="Sun J.-Q."/>
            <person name="Xu L."/>
        </authorList>
    </citation>
    <scope>NUCLEOTIDE SEQUENCE [LARGE SCALE GENOMIC DNA]</scope>
    <source>
        <strain evidence="13">M4U3P1</strain>
    </source>
</reference>
<evidence type="ECO:0000256" key="7">
    <source>
        <dbReference type="ARBA" id="ARBA00023172"/>
    </source>
</evidence>
<organism evidence="12 13">
    <name type="scientific">Paenalkalicoccus suaedae</name>
    <dbReference type="NCBI Taxonomy" id="2592382"/>
    <lineage>
        <taxon>Bacteria</taxon>
        <taxon>Bacillati</taxon>
        <taxon>Bacillota</taxon>
        <taxon>Bacilli</taxon>
        <taxon>Bacillales</taxon>
        <taxon>Bacillaceae</taxon>
        <taxon>Paenalkalicoccus</taxon>
    </lineage>
</organism>
<evidence type="ECO:0000256" key="1">
    <source>
        <dbReference type="ARBA" id="ARBA00004496"/>
    </source>
</evidence>
<evidence type="ECO:0000256" key="9">
    <source>
        <dbReference type="PROSITE-ProRule" id="PRU01248"/>
    </source>
</evidence>
<dbReference type="InterPro" id="IPR004107">
    <property type="entry name" value="Integrase_SAM-like_N"/>
</dbReference>
<dbReference type="PROSITE" id="PS51900">
    <property type="entry name" value="CB"/>
    <property type="match status" value="1"/>
</dbReference>
<dbReference type="InterPro" id="IPR010998">
    <property type="entry name" value="Integrase_recombinase_N"/>
</dbReference>
<comment type="subcellular location">
    <subcellularLocation>
        <location evidence="1">Cytoplasm</location>
    </subcellularLocation>
</comment>
<sequence length="333" mass="38280">MNINGVSAGELMISEVTGFISELLPINVDEIKEKLSHITNKYHITRVPETEVHPDLDEKIQLFLASKGIEGLSVNSLSNYELQLRKFKEHVKKRTDNITAADIRVYLGSFKTAKPSTIETKLSVLKSFFGWLHNEEILQRDPSRKIKSPKKAKRVPKALKIEELEMLRESAETIRQRAFVEVLYATGCRLSEIHDMNIDHINTQDMSAYVVGKGDKERKVYFSFRALYHLKKYLKQRTDEDKALFVTERKPYKRLSKRAVQQEIKKIAIQAGLEKKVSPHTLRHTFATLLLNNGAELAGVQALLGHQSPETTLIYSQLSDQKKQEQHKRYLVQ</sequence>
<dbReference type="EMBL" id="CP041372">
    <property type="protein sequence ID" value="QKS70270.1"/>
    <property type="molecule type" value="Genomic_DNA"/>
</dbReference>
<dbReference type="InterPro" id="IPR011010">
    <property type="entry name" value="DNA_brk_join_enz"/>
</dbReference>
<dbReference type="PANTHER" id="PTHR30349">
    <property type="entry name" value="PHAGE INTEGRASE-RELATED"/>
    <property type="match status" value="1"/>
</dbReference>
<evidence type="ECO:0000256" key="8">
    <source>
        <dbReference type="ARBA" id="ARBA00023306"/>
    </source>
</evidence>
<dbReference type="KEGG" id="psua:FLK61_26275"/>
<accession>A0A859FBD0</accession>
<dbReference type="InterPro" id="IPR044068">
    <property type="entry name" value="CB"/>
</dbReference>
<keyword evidence="8" id="KW-0131">Cell cycle</keyword>
<evidence type="ECO:0000313" key="12">
    <source>
        <dbReference type="EMBL" id="QKS70270.1"/>
    </source>
</evidence>
<keyword evidence="7" id="KW-0233">DNA recombination</keyword>
<evidence type="ECO:0000256" key="3">
    <source>
        <dbReference type="ARBA" id="ARBA00022618"/>
    </source>
</evidence>
<keyword evidence="6 9" id="KW-0238">DNA-binding</keyword>
<dbReference type="RefSeq" id="WP_176008310.1">
    <property type="nucleotide sequence ID" value="NZ_CP041372.2"/>
</dbReference>
<dbReference type="InterPro" id="IPR013762">
    <property type="entry name" value="Integrase-like_cat_sf"/>
</dbReference>
<protein>
    <submittedName>
        <fullName evidence="12">Tyrosine-type recombinase/integrase</fullName>
    </submittedName>
</protein>
<dbReference type="InterPro" id="IPR002104">
    <property type="entry name" value="Integrase_catalytic"/>
</dbReference>
<dbReference type="Gene3D" id="1.10.150.130">
    <property type="match status" value="1"/>
</dbReference>
<dbReference type="GO" id="GO:0015074">
    <property type="term" value="P:DNA integration"/>
    <property type="evidence" value="ECO:0007669"/>
    <property type="project" value="UniProtKB-KW"/>
</dbReference>
<dbReference type="NCBIfam" id="NF040815">
    <property type="entry name" value="recomb_XerA_Arch"/>
    <property type="match status" value="1"/>
</dbReference>
<evidence type="ECO:0000313" key="13">
    <source>
        <dbReference type="Proteomes" id="UP000318138"/>
    </source>
</evidence>
<keyword evidence="4" id="KW-0159">Chromosome partition</keyword>
<evidence type="ECO:0000256" key="2">
    <source>
        <dbReference type="ARBA" id="ARBA00022490"/>
    </source>
</evidence>
<evidence type="ECO:0000256" key="6">
    <source>
        <dbReference type="ARBA" id="ARBA00023125"/>
    </source>
</evidence>
<dbReference type="GO" id="GO:0051301">
    <property type="term" value="P:cell division"/>
    <property type="evidence" value="ECO:0007669"/>
    <property type="project" value="UniProtKB-KW"/>
</dbReference>
<dbReference type="GO" id="GO:0003677">
    <property type="term" value="F:DNA binding"/>
    <property type="evidence" value="ECO:0007669"/>
    <property type="project" value="UniProtKB-UniRule"/>
</dbReference>
<proteinExistence type="predicted"/>